<dbReference type="Proteomes" id="UP001152172">
    <property type="component" value="Unassembled WGS sequence"/>
</dbReference>
<accession>A0A9X3L5Z0</accession>
<dbReference type="EMBL" id="JAMKBI010000001">
    <property type="protein sequence ID" value="MCZ8531965.1"/>
    <property type="molecule type" value="Genomic_DNA"/>
</dbReference>
<sequence>MKFAQHLKRLKPHPRILFNDEELKEMKARVADNKLGSGINFNNAWYKMLELAESYVDEKEFMIVYPSCSVQLTFPLPLIQLEPVGDPPGYIDYPFWTMYSRAIEERISVLSFAYGITKDKRFAEKVKEYLLALSSFTRWFEFPLRGAEGNLSNAHFTIGAAIGYDAILHTLSSTEKDMIKHAILTKGLQPFRIDFNNHDSHNIIASKQVAMLIGSLAILESDCKDEVEPFIFNSCTYISNYLNSRLKNPDIEGLLYLNVAARHILMAVDTYHRSTGNNEFLQHLYFSFLPDLFIYSLGTGGKLSFVNFSDSFYSLDISYLMSILASKNQNRIASWYMNKFSESHLETLLHTNNLPEPLDPERYYGNRCSNIFSTIGWASLRSGWKDHDHLLAFNSSQSAKNHNHFDQNNFILHVAGEWLISNPGYQDYVEGPRRDFTIGTIGHNSMLVNNKGQSQLGKSKFVDWYTSEYYSFVSGEAAGAYDKSISQWVRKIVHIDNSYYLVIDKVVKEDKDSVLSFLFHTTAQIYAGDKNLLPGEKTEETHITFVGNNVSASIYNCYPKCTKKSVEQHKEAEEYGSYLKIVPQDKEQLQYLMTMLVPEASKNEFAYSVNRVESQFHLEIARQGITDHILVNENRDSVWQTSTNGEIVLQGEQGWISFQNDDSKLSKFSIVNGSCLKVQSDYIFQTSEDMNISAQFNDIGAKIQLELQKNTQISLKTPQPTILLVNNEEHLINYQIDQGMLELYLEQGLNEIELFI</sequence>
<evidence type="ECO:0000256" key="1">
    <source>
        <dbReference type="ARBA" id="ARBA00004196"/>
    </source>
</evidence>
<protein>
    <submittedName>
        <fullName evidence="4">Heparinase II/III family protein</fullName>
    </submittedName>
</protein>
<comment type="caution">
    <text evidence="4">The sequence shown here is derived from an EMBL/GenBank/DDBJ whole genome shotgun (WGS) entry which is preliminary data.</text>
</comment>
<dbReference type="InterPro" id="IPR032518">
    <property type="entry name" value="HepII_N"/>
</dbReference>
<evidence type="ECO:0000259" key="2">
    <source>
        <dbReference type="Pfam" id="PF07940"/>
    </source>
</evidence>
<comment type="subcellular location">
    <subcellularLocation>
        <location evidence="1">Cell envelope</location>
    </subcellularLocation>
</comment>
<evidence type="ECO:0000313" key="5">
    <source>
        <dbReference type="Proteomes" id="UP001152172"/>
    </source>
</evidence>
<dbReference type="GO" id="GO:0016829">
    <property type="term" value="F:lyase activity"/>
    <property type="evidence" value="ECO:0007669"/>
    <property type="project" value="InterPro"/>
</dbReference>
<proteinExistence type="predicted"/>
<dbReference type="AlphaFoldDB" id="A0A9X3L5Z0"/>
<dbReference type="InterPro" id="IPR008929">
    <property type="entry name" value="Chondroitin_lyas"/>
</dbReference>
<dbReference type="Pfam" id="PF16332">
    <property type="entry name" value="DUF4962"/>
    <property type="match status" value="1"/>
</dbReference>
<dbReference type="Pfam" id="PF07940">
    <property type="entry name" value="Hepar_II_III_C"/>
    <property type="match status" value="1"/>
</dbReference>
<dbReference type="GO" id="GO:0030313">
    <property type="term" value="C:cell envelope"/>
    <property type="evidence" value="ECO:0007669"/>
    <property type="project" value="UniProtKB-SubCell"/>
</dbReference>
<dbReference type="PANTHER" id="PTHR38045">
    <property type="entry name" value="CHROMOSOME 1, WHOLE GENOME SHOTGUN SEQUENCE"/>
    <property type="match status" value="1"/>
</dbReference>
<dbReference type="PANTHER" id="PTHR38045:SF1">
    <property type="entry name" value="HEPARINASE II_III-LIKE PROTEIN"/>
    <property type="match status" value="1"/>
</dbReference>
<organism evidence="4 5">
    <name type="scientific">Psychrobacillus psychrodurans</name>
    <dbReference type="NCBI Taxonomy" id="126157"/>
    <lineage>
        <taxon>Bacteria</taxon>
        <taxon>Bacillati</taxon>
        <taxon>Bacillota</taxon>
        <taxon>Bacilli</taxon>
        <taxon>Bacillales</taxon>
        <taxon>Bacillaceae</taxon>
        <taxon>Psychrobacillus</taxon>
    </lineage>
</organism>
<dbReference type="SUPFAM" id="SSF48230">
    <property type="entry name" value="Chondroitin AC/alginate lyase"/>
    <property type="match status" value="1"/>
</dbReference>
<dbReference type="Gene3D" id="1.50.10.100">
    <property type="entry name" value="Chondroitin AC/alginate lyase"/>
    <property type="match status" value="1"/>
</dbReference>
<name>A0A9X3L5Z0_9BACI</name>
<feature type="domain" description="Heparinase II/III-like C-terminal" evidence="2">
    <location>
        <begin position="367"/>
        <end position="528"/>
    </location>
</feature>
<feature type="domain" description="Heparinase II N-terminal" evidence="3">
    <location>
        <begin position="103"/>
        <end position="352"/>
    </location>
</feature>
<evidence type="ECO:0000313" key="4">
    <source>
        <dbReference type="EMBL" id="MCZ8531965.1"/>
    </source>
</evidence>
<gene>
    <name evidence="4" type="ORF">M9R61_01230</name>
</gene>
<dbReference type="InterPro" id="IPR012480">
    <property type="entry name" value="Hepar_II_III_C"/>
</dbReference>
<evidence type="ECO:0000259" key="3">
    <source>
        <dbReference type="Pfam" id="PF16332"/>
    </source>
</evidence>
<reference evidence="4" key="1">
    <citation type="submission" date="2022-05" db="EMBL/GenBank/DDBJ databases">
        <authorList>
            <person name="Colautti A."/>
            <person name="Iacumin L."/>
        </authorList>
    </citation>
    <scope>NUCLEOTIDE SEQUENCE</scope>
    <source>
        <strain evidence="4">DSM 30747</strain>
    </source>
</reference>
<keyword evidence="5" id="KW-1185">Reference proteome</keyword>
<dbReference type="RefSeq" id="WP_269920639.1">
    <property type="nucleotide sequence ID" value="NZ_JAMKBI010000001.1"/>
</dbReference>
<dbReference type="Gene3D" id="2.70.98.70">
    <property type="match status" value="1"/>
</dbReference>